<accession>A0A4V4HSF2</accession>
<protein>
    <submittedName>
        <fullName evidence="1">DUF2993 domain-containing protein</fullName>
    </submittedName>
</protein>
<sequence length="252" mass="26535">MLESLVGKILRRILIPLVIVLAVVAIGDRVANYLVERRIATEVADTADSYGAYSDQRPDVTVHGWPFLTQAWSGEFEQIDITLSDVGAEGLTFPSLELVAYDVAADWRELRDGGDVVAQDLDVAGTVSTASVAQLLSERTGYDVAVADDGTATITASVEFTNPITGQATPVDVEATGQLELGDGTLSMTPDAIRSLTEGLPDGADQYIEQAASGLGTTVELPELPYNIQLTELGFSGGNVEISGSASEVTLT</sequence>
<dbReference type="Proteomes" id="UP000308760">
    <property type="component" value="Unassembled WGS sequence"/>
</dbReference>
<gene>
    <name evidence="1" type="ORF">FAB82_11700</name>
</gene>
<dbReference type="AlphaFoldDB" id="A0A4V4HSF2"/>
<name>A0A4V4HSF2_9ACTN</name>
<dbReference type="EMBL" id="STGY01000044">
    <property type="protein sequence ID" value="THV41456.1"/>
    <property type="molecule type" value="Genomic_DNA"/>
</dbReference>
<dbReference type="InterPro" id="IPR021373">
    <property type="entry name" value="DUF2993"/>
</dbReference>
<keyword evidence="2" id="KW-1185">Reference proteome</keyword>
<evidence type="ECO:0000313" key="2">
    <source>
        <dbReference type="Proteomes" id="UP000308760"/>
    </source>
</evidence>
<reference evidence="1 2" key="2">
    <citation type="submission" date="2019-05" db="EMBL/GenBank/DDBJ databases">
        <title>Glycomyces buryatensis sp. nov.</title>
        <authorList>
            <person name="Nikitina E."/>
        </authorList>
    </citation>
    <scope>NUCLEOTIDE SEQUENCE [LARGE SCALE GENOMIC DNA]</scope>
    <source>
        <strain evidence="1 2">18</strain>
    </source>
</reference>
<organism evidence="1 2">
    <name type="scientific">Glycomyces buryatensis</name>
    <dbReference type="NCBI Taxonomy" id="2570927"/>
    <lineage>
        <taxon>Bacteria</taxon>
        <taxon>Bacillati</taxon>
        <taxon>Actinomycetota</taxon>
        <taxon>Actinomycetes</taxon>
        <taxon>Glycomycetales</taxon>
        <taxon>Glycomycetaceae</taxon>
        <taxon>Glycomyces</taxon>
    </lineage>
</organism>
<comment type="caution">
    <text evidence="1">The sequence shown here is derived from an EMBL/GenBank/DDBJ whole genome shotgun (WGS) entry which is preliminary data.</text>
</comment>
<dbReference type="Pfam" id="PF11209">
    <property type="entry name" value="LmeA"/>
    <property type="match status" value="1"/>
</dbReference>
<evidence type="ECO:0000313" key="1">
    <source>
        <dbReference type="EMBL" id="THV41456.1"/>
    </source>
</evidence>
<dbReference type="OrthoDB" id="3215846at2"/>
<proteinExistence type="predicted"/>
<reference evidence="2" key="1">
    <citation type="submission" date="2019-04" db="EMBL/GenBank/DDBJ databases">
        <title>Nocardioides xinjiangensis sp. nov.</title>
        <authorList>
            <person name="Liu S."/>
        </authorList>
    </citation>
    <scope>NUCLEOTIDE SEQUENCE [LARGE SCALE GENOMIC DNA]</scope>
    <source>
        <strain evidence="2">18</strain>
    </source>
</reference>